<keyword evidence="1" id="KW-0456">Lyase</keyword>
<dbReference type="GO" id="GO:0016787">
    <property type="term" value="F:hydrolase activity"/>
    <property type="evidence" value="ECO:0007669"/>
    <property type="project" value="InterPro"/>
</dbReference>
<dbReference type="GO" id="GO:0016831">
    <property type="term" value="F:carboxy-lyase activity"/>
    <property type="evidence" value="ECO:0007669"/>
    <property type="project" value="InterPro"/>
</dbReference>
<feature type="chain" id="PRO_5021758034" description="Amidohydrolase-related domain-containing protein" evidence="2">
    <location>
        <begin position="22"/>
        <end position="364"/>
    </location>
</feature>
<evidence type="ECO:0000313" key="4">
    <source>
        <dbReference type="EMBL" id="GEO02945.1"/>
    </source>
</evidence>
<dbReference type="EMBL" id="BJYS01000003">
    <property type="protein sequence ID" value="GEO02945.1"/>
    <property type="molecule type" value="Genomic_DNA"/>
</dbReference>
<proteinExistence type="predicted"/>
<dbReference type="PANTHER" id="PTHR21240">
    <property type="entry name" value="2-AMINO-3-CARBOXYLMUCONATE-6-SEMIALDEHYDE DECARBOXYLASE"/>
    <property type="match status" value="1"/>
</dbReference>
<protein>
    <recommendedName>
        <fullName evidence="3">Amidohydrolase-related domain-containing protein</fullName>
    </recommendedName>
</protein>
<accession>A0A512ATA2</accession>
<feature type="domain" description="Amidohydrolase-related" evidence="3">
    <location>
        <begin position="120"/>
        <end position="352"/>
    </location>
</feature>
<dbReference type="Gene3D" id="3.20.20.140">
    <property type="entry name" value="Metal-dependent hydrolases"/>
    <property type="match status" value="1"/>
</dbReference>
<feature type="signal peptide" evidence="2">
    <location>
        <begin position="1"/>
        <end position="21"/>
    </location>
</feature>
<sequence length="364" mass="42120">MLQNKILLLSLSLGLTFAGYAQEMSFEEYEPKSGLTVPEHPTKRAKYPFIDVHNHQNSNMSKEALAKLVKDMDGLNLQTMVNLSGGYGDNLKSGVANLKGNYPTRFLLFANVDFKNIDDPDFGRKAATQLEQDVKNGAQGLKIFKNLGLTLTDKNGKRIATDDPRLDLIWAKCGQLGIPVLIHTGEPKQFFDPQDKNNERWLELKQYPSRARPTDKYPGWEQVMAEQHRMFKKHPKTKFINAHLGWLGGDLTRLGKLMDEMPNMYTEIGAVLAELGRQPRYAREFFIKYQDRIMFGKDSWEPTEYHTYFRVLETKDEYFDYYRKRHAFWKMYGLDLPDEVLRKLYYKNALKVIPGIDAKAFPKS</sequence>
<organism evidence="4 5">
    <name type="scientific">Adhaeribacter aerolatus</name>
    <dbReference type="NCBI Taxonomy" id="670289"/>
    <lineage>
        <taxon>Bacteria</taxon>
        <taxon>Pseudomonadati</taxon>
        <taxon>Bacteroidota</taxon>
        <taxon>Cytophagia</taxon>
        <taxon>Cytophagales</taxon>
        <taxon>Hymenobacteraceae</taxon>
        <taxon>Adhaeribacter</taxon>
    </lineage>
</organism>
<dbReference type="SUPFAM" id="SSF51556">
    <property type="entry name" value="Metallo-dependent hydrolases"/>
    <property type="match status" value="1"/>
</dbReference>
<evidence type="ECO:0000256" key="2">
    <source>
        <dbReference type="SAM" id="SignalP"/>
    </source>
</evidence>
<dbReference type="InterPro" id="IPR032466">
    <property type="entry name" value="Metal_Hydrolase"/>
</dbReference>
<evidence type="ECO:0000259" key="3">
    <source>
        <dbReference type="Pfam" id="PF04909"/>
    </source>
</evidence>
<dbReference type="Pfam" id="PF04909">
    <property type="entry name" value="Amidohydro_2"/>
    <property type="match status" value="1"/>
</dbReference>
<reference evidence="4 5" key="1">
    <citation type="submission" date="2019-07" db="EMBL/GenBank/DDBJ databases">
        <title>Whole genome shotgun sequence of Adhaeribacter aerolatus NBRC 106133.</title>
        <authorList>
            <person name="Hosoyama A."/>
            <person name="Uohara A."/>
            <person name="Ohji S."/>
            <person name="Ichikawa N."/>
        </authorList>
    </citation>
    <scope>NUCLEOTIDE SEQUENCE [LARGE SCALE GENOMIC DNA]</scope>
    <source>
        <strain evidence="4 5">NBRC 106133</strain>
    </source>
</reference>
<comment type="caution">
    <text evidence="4">The sequence shown here is derived from an EMBL/GenBank/DDBJ whole genome shotgun (WGS) entry which is preliminary data.</text>
</comment>
<keyword evidence="5" id="KW-1185">Reference proteome</keyword>
<dbReference type="Proteomes" id="UP000321532">
    <property type="component" value="Unassembled WGS sequence"/>
</dbReference>
<dbReference type="InterPro" id="IPR032465">
    <property type="entry name" value="ACMSD"/>
</dbReference>
<gene>
    <name evidence="4" type="ORF">AAE02nite_06090</name>
</gene>
<dbReference type="RefSeq" id="WP_146894986.1">
    <property type="nucleotide sequence ID" value="NZ_BJYS01000003.1"/>
</dbReference>
<evidence type="ECO:0000256" key="1">
    <source>
        <dbReference type="ARBA" id="ARBA00023239"/>
    </source>
</evidence>
<dbReference type="InterPro" id="IPR006680">
    <property type="entry name" value="Amidohydro-rel"/>
</dbReference>
<dbReference type="AlphaFoldDB" id="A0A512ATA2"/>
<dbReference type="OrthoDB" id="644687at2"/>
<evidence type="ECO:0000313" key="5">
    <source>
        <dbReference type="Proteomes" id="UP000321532"/>
    </source>
</evidence>
<keyword evidence="2" id="KW-0732">Signal</keyword>
<dbReference type="GO" id="GO:0005737">
    <property type="term" value="C:cytoplasm"/>
    <property type="evidence" value="ECO:0007669"/>
    <property type="project" value="TreeGrafter"/>
</dbReference>
<name>A0A512ATA2_9BACT</name>
<dbReference type="PANTHER" id="PTHR21240:SF28">
    <property type="entry name" value="ISO-OROTATE DECARBOXYLASE (EUROFUNG)"/>
    <property type="match status" value="1"/>
</dbReference>
<dbReference type="GO" id="GO:0019748">
    <property type="term" value="P:secondary metabolic process"/>
    <property type="evidence" value="ECO:0007669"/>
    <property type="project" value="TreeGrafter"/>
</dbReference>